<dbReference type="OrthoDB" id="346910at2759"/>
<proteinExistence type="predicted"/>
<dbReference type="EMBL" id="UYRR01013734">
    <property type="protein sequence ID" value="VDK26912.1"/>
    <property type="molecule type" value="Genomic_DNA"/>
</dbReference>
<protein>
    <submittedName>
        <fullName evidence="1 3">Uncharacterized protein</fullName>
    </submittedName>
</protein>
<evidence type="ECO:0000313" key="1">
    <source>
        <dbReference type="EMBL" id="VDK26912.1"/>
    </source>
</evidence>
<evidence type="ECO:0000313" key="2">
    <source>
        <dbReference type="Proteomes" id="UP000267096"/>
    </source>
</evidence>
<dbReference type="WBParaSite" id="ASIM_0000658301-mRNA-1">
    <property type="protein sequence ID" value="ASIM_0000658301-mRNA-1"/>
    <property type="gene ID" value="ASIM_0000658301"/>
</dbReference>
<reference evidence="1 2" key="2">
    <citation type="submission" date="2018-11" db="EMBL/GenBank/DDBJ databases">
        <authorList>
            <consortium name="Pathogen Informatics"/>
        </authorList>
    </citation>
    <scope>NUCLEOTIDE SEQUENCE [LARGE SCALE GENOMIC DNA]</scope>
</reference>
<dbReference type="Proteomes" id="UP000267096">
    <property type="component" value="Unassembled WGS sequence"/>
</dbReference>
<keyword evidence="2" id="KW-1185">Reference proteome</keyword>
<organism evidence="3">
    <name type="scientific">Anisakis simplex</name>
    <name type="common">Herring worm</name>
    <dbReference type="NCBI Taxonomy" id="6269"/>
    <lineage>
        <taxon>Eukaryota</taxon>
        <taxon>Metazoa</taxon>
        <taxon>Ecdysozoa</taxon>
        <taxon>Nematoda</taxon>
        <taxon>Chromadorea</taxon>
        <taxon>Rhabditida</taxon>
        <taxon>Spirurina</taxon>
        <taxon>Ascaridomorpha</taxon>
        <taxon>Ascaridoidea</taxon>
        <taxon>Anisakidae</taxon>
        <taxon>Anisakis</taxon>
        <taxon>Anisakis simplex complex</taxon>
    </lineage>
</organism>
<name>A0A0M3JG28_ANISI</name>
<dbReference type="AlphaFoldDB" id="A0A0M3JG28"/>
<accession>A0A0M3JG28</accession>
<evidence type="ECO:0000313" key="3">
    <source>
        <dbReference type="WBParaSite" id="ASIM_0000658301-mRNA-1"/>
    </source>
</evidence>
<sequence length="88" mass="10274">MFMYINEVKQLEKELPTLIDEWKDEQDPRIPDQNAWVPEEELPQRLAAIEEAKRRRRCPFTSLLLISSGNGSDNQRVFGSSIIYSECC</sequence>
<reference evidence="3" key="1">
    <citation type="submission" date="2017-02" db="UniProtKB">
        <authorList>
            <consortium name="WormBaseParasite"/>
        </authorList>
    </citation>
    <scope>IDENTIFICATION</scope>
</reference>
<gene>
    <name evidence="1" type="ORF">ASIM_LOCUS6361</name>
</gene>